<proteinExistence type="predicted"/>
<organism evidence="1 2">
    <name type="scientific">Mytilus galloprovincialis</name>
    <name type="common">Mediterranean mussel</name>
    <dbReference type="NCBI Taxonomy" id="29158"/>
    <lineage>
        <taxon>Eukaryota</taxon>
        <taxon>Metazoa</taxon>
        <taxon>Spiralia</taxon>
        <taxon>Lophotrochozoa</taxon>
        <taxon>Mollusca</taxon>
        <taxon>Bivalvia</taxon>
        <taxon>Autobranchia</taxon>
        <taxon>Pteriomorphia</taxon>
        <taxon>Mytilida</taxon>
        <taxon>Mytiloidea</taxon>
        <taxon>Mytilidae</taxon>
        <taxon>Mytilinae</taxon>
        <taxon>Mytilus</taxon>
    </lineage>
</organism>
<sequence>MPVPGDGGSEFVAKLNKTTAPHSWCVLHTDYYFSLWLNLEELAPFVIDCFTDNMRVIYDREKHITHNPPGVETKIPGWGDTRTVEWLDPSHISPTSYFSTIVNAMVKWGYERNVSVRGAPYDFRKAPNEYADFYQNLITLVEETYALNNNTKVILLGHSMGNPTTLYFLNHQPQAWKDKFIQSFISLAGVWGGSVKPLRLYASGDNLGVAFVKALNVRVQQRSMPSSAWLMPSDMFWGKDEVLIERPGRNYTVNDYQQFFMDINFMDGWYMRQDTANLIRSLTPPGVEVHCVHGYGIPTPGTLVYTGNMWPDSQPNVRTDDGDGTVNIRSLKGCLHWQGKQPQKIYHKNIHSTNFLIFFTPCGQNTELKFLSVKNFSPDMYNQKILFILRMNPISIFILSSDFVTVPGDGGSEFVAKLNKTTAPHFWCFRHTDYYFSLWLNLDQLAPFVIDCFTDNMKLLYDREKHVTRNPSGVETKIPGWGDTRTVEWLDPSHNSLTYYFSSIVNAMVKWGYERNVSVRGAPYDFRKAPNEYADFYQNLRNLVEETYALNNNTKVVLLCHSMGSPTTLYFLNHQPQSWKDKFIQSFISLAGVWGGSVKSLRLLASGDNLDVPFVKALKLRAQQRSMPSTAWLMPSDMFWGKDEVLIERPGRNYTVNDYKQFFMDINFMDGWYMRQDTANLIRLLKPPGVEVHCVHGYDIPTPKTLVYTGNMWPDSQPNVRTELADGTVNIRSLKGCLHWQGKQPQKIYHVPVKYAEHREILKNKDVIAYLKKTLTS</sequence>
<name>A0A8B6G877_MYTGA</name>
<dbReference type="GO" id="GO:0004622">
    <property type="term" value="F:phosphatidylcholine lysophospholipase activity"/>
    <property type="evidence" value="ECO:0007669"/>
    <property type="project" value="UniProtKB-EC"/>
</dbReference>
<dbReference type="GO" id="GO:0008374">
    <property type="term" value="F:O-acyltransferase activity"/>
    <property type="evidence" value="ECO:0007669"/>
    <property type="project" value="InterPro"/>
</dbReference>
<comment type="caution">
    <text evidence="1">The sequence shown here is derived from an EMBL/GenBank/DDBJ whole genome shotgun (WGS) entry which is preliminary data.</text>
</comment>
<dbReference type="InterPro" id="IPR029058">
    <property type="entry name" value="AB_hydrolase_fold"/>
</dbReference>
<dbReference type="PANTHER" id="PTHR11440">
    <property type="entry name" value="LECITHIN-CHOLESTEROL ACYLTRANSFERASE-RELATED"/>
    <property type="match status" value="1"/>
</dbReference>
<dbReference type="OrthoDB" id="190846at2759"/>
<dbReference type="SUPFAM" id="SSF53474">
    <property type="entry name" value="alpha/beta-Hydrolases"/>
    <property type="match status" value="2"/>
</dbReference>
<reference evidence="1" key="1">
    <citation type="submission" date="2018-11" db="EMBL/GenBank/DDBJ databases">
        <authorList>
            <person name="Alioto T."/>
            <person name="Alioto T."/>
        </authorList>
    </citation>
    <scope>NUCLEOTIDE SEQUENCE</scope>
</reference>
<dbReference type="AlphaFoldDB" id="A0A8B6G877"/>
<protein>
    <submittedName>
        <fullName evidence="1">Lysophospholipase III</fullName>
        <ecNumber evidence="1">3.1.1.5</ecNumber>
    </submittedName>
</protein>
<dbReference type="EMBL" id="UYJE01008021">
    <property type="protein sequence ID" value="VDI60209.1"/>
    <property type="molecule type" value="Genomic_DNA"/>
</dbReference>
<dbReference type="Proteomes" id="UP000596742">
    <property type="component" value="Unassembled WGS sequence"/>
</dbReference>
<evidence type="ECO:0000313" key="1">
    <source>
        <dbReference type="EMBL" id="VDI60209.1"/>
    </source>
</evidence>
<dbReference type="GO" id="GO:0006629">
    <property type="term" value="P:lipid metabolic process"/>
    <property type="evidence" value="ECO:0007669"/>
    <property type="project" value="InterPro"/>
</dbReference>
<dbReference type="InterPro" id="IPR003386">
    <property type="entry name" value="LACT/PDAT_acylTrfase"/>
</dbReference>
<accession>A0A8B6G877</accession>
<dbReference type="Gene3D" id="3.40.50.1820">
    <property type="entry name" value="alpha/beta hydrolase"/>
    <property type="match status" value="3"/>
</dbReference>
<evidence type="ECO:0000313" key="2">
    <source>
        <dbReference type="Proteomes" id="UP000596742"/>
    </source>
</evidence>
<dbReference type="Pfam" id="PF02450">
    <property type="entry name" value="LCAT"/>
    <property type="match status" value="2"/>
</dbReference>
<dbReference type="EC" id="3.1.1.5" evidence="1"/>
<keyword evidence="1" id="KW-0378">Hydrolase</keyword>
<keyword evidence="2" id="KW-1185">Reference proteome</keyword>
<gene>
    <name evidence="1" type="ORF">MGAL_10B029264</name>
</gene>